<comment type="caution">
    <text evidence="2">The sequence shown here is derived from an EMBL/GenBank/DDBJ whole genome shotgun (WGS) entry which is preliminary data.</text>
</comment>
<protein>
    <submittedName>
        <fullName evidence="2">Uncharacterized protein</fullName>
    </submittedName>
</protein>
<dbReference type="EMBL" id="PNIX01000120">
    <property type="protein sequence ID" value="PMP83298.1"/>
    <property type="molecule type" value="Genomic_DNA"/>
</dbReference>
<dbReference type="EMBL" id="PNIL01000060">
    <property type="protein sequence ID" value="PMP66989.1"/>
    <property type="molecule type" value="Genomic_DNA"/>
</dbReference>
<organism evidence="2 3">
    <name type="scientific">Caldisericum exile</name>
    <dbReference type="NCBI Taxonomy" id="693075"/>
    <lineage>
        <taxon>Bacteria</taxon>
        <taxon>Pseudomonadati</taxon>
        <taxon>Caldisericota/Cryosericota group</taxon>
        <taxon>Caldisericota</taxon>
        <taxon>Caldisericia</taxon>
        <taxon>Caldisericales</taxon>
        <taxon>Caldisericaceae</taxon>
        <taxon>Caldisericum</taxon>
    </lineage>
</organism>
<gene>
    <name evidence="2" type="ORF">C0175_02010</name>
    <name evidence="1" type="ORF">C0189_04085</name>
</gene>
<reference evidence="3 4" key="1">
    <citation type="submission" date="2018-01" db="EMBL/GenBank/DDBJ databases">
        <title>Metagenomic assembled genomes from two thermal pools in the Uzon Caldera, Kamchatka, Russia.</title>
        <authorList>
            <person name="Wilkins L."/>
            <person name="Ettinger C."/>
        </authorList>
    </citation>
    <scope>NUCLEOTIDE SEQUENCE [LARGE SCALE GENOMIC DNA]</scope>
    <source>
        <strain evidence="2">ARK-10</strain>
        <strain evidence="1">ZAV-07</strain>
    </source>
</reference>
<dbReference type="Proteomes" id="UP000236910">
    <property type="component" value="Unassembled WGS sequence"/>
</dbReference>
<evidence type="ECO:0000313" key="1">
    <source>
        <dbReference type="EMBL" id="PMP66989.1"/>
    </source>
</evidence>
<dbReference type="Proteomes" id="UP000237040">
    <property type="component" value="Unassembled WGS sequence"/>
</dbReference>
<dbReference type="AlphaFoldDB" id="A0A2J6X864"/>
<accession>A0A2J6X864</accession>
<sequence>MKIAPRELIWKDFRKMQKEHDLYTSPEVEDLLFMQTIEGHSHNGDGAFEGKKFVDTTIDDIVIALGRDSFIVRSSRQLLIDEIYEYARSVMKGERRTHLVNKKGEPLMRCPLFLEVEVDPESVLRGLYLGGFMDDFETRKLANQKFNLNMGGGKPYLVDMHVMEKLGLDGEQLAHGDHEDKLEEYRRVGLIIDPTNVDFLKHSYIRFQYIRHKKGLGVSDDLAVLVSGKLYNISTALGAYLADAIDTLDKFSLHFFEQDEALAEEIERNFKNLNLTREDVLNFIRLIAIPEGMEDDIPDSSQRYFLEVNKEAQMTTIESHLRYLEGKSYPQFKIAYERIFNTDLYAYLEKILR</sequence>
<evidence type="ECO:0000313" key="2">
    <source>
        <dbReference type="EMBL" id="PMP83298.1"/>
    </source>
</evidence>
<dbReference type="RefSeq" id="WP_424586907.1">
    <property type="nucleotide sequence ID" value="NZ_JBNARP010000017.1"/>
</dbReference>
<evidence type="ECO:0000313" key="4">
    <source>
        <dbReference type="Proteomes" id="UP000237040"/>
    </source>
</evidence>
<proteinExistence type="predicted"/>
<name>A0A2J6X864_9BACT</name>
<evidence type="ECO:0000313" key="3">
    <source>
        <dbReference type="Proteomes" id="UP000236910"/>
    </source>
</evidence>